<name>A0A0A9ETD5_ARUDO</name>
<organism evidence="2">
    <name type="scientific">Arundo donax</name>
    <name type="common">Giant reed</name>
    <name type="synonym">Donax arundinaceus</name>
    <dbReference type="NCBI Taxonomy" id="35708"/>
    <lineage>
        <taxon>Eukaryota</taxon>
        <taxon>Viridiplantae</taxon>
        <taxon>Streptophyta</taxon>
        <taxon>Embryophyta</taxon>
        <taxon>Tracheophyta</taxon>
        <taxon>Spermatophyta</taxon>
        <taxon>Magnoliopsida</taxon>
        <taxon>Liliopsida</taxon>
        <taxon>Poales</taxon>
        <taxon>Poaceae</taxon>
        <taxon>PACMAD clade</taxon>
        <taxon>Arundinoideae</taxon>
        <taxon>Arundineae</taxon>
        <taxon>Arundo</taxon>
    </lineage>
</organism>
<feature type="compositionally biased region" description="Polar residues" evidence="1">
    <location>
        <begin position="20"/>
        <end position="36"/>
    </location>
</feature>
<keyword evidence="2" id="KW-0687">Ribonucleoprotein</keyword>
<dbReference type="GO" id="GO:0005840">
    <property type="term" value="C:ribosome"/>
    <property type="evidence" value="ECO:0007669"/>
    <property type="project" value="UniProtKB-KW"/>
</dbReference>
<reference evidence="2" key="1">
    <citation type="submission" date="2014-09" db="EMBL/GenBank/DDBJ databases">
        <authorList>
            <person name="Magalhaes I.L.F."/>
            <person name="Oliveira U."/>
            <person name="Santos F.R."/>
            <person name="Vidigal T.H.D.A."/>
            <person name="Brescovit A.D."/>
            <person name="Santos A.J."/>
        </authorList>
    </citation>
    <scope>NUCLEOTIDE SEQUENCE</scope>
    <source>
        <tissue evidence="2">Shoot tissue taken approximately 20 cm above the soil surface</tissue>
    </source>
</reference>
<dbReference type="AlphaFoldDB" id="A0A0A9ETD5"/>
<protein>
    <submittedName>
        <fullName evidence="2">60S ribosomal protein L35</fullName>
    </submittedName>
</protein>
<proteinExistence type="predicted"/>
<reference evidence="2" key="2">
    <citation type="journal article" date="2015" name="Data Brief">
        <title>Shoot transcriptome of the giant reed, Arundo donax.</title>
        <authorList>
            <person name="Barrero R.A."/>
            <person name="Guerrero F.D."/>
            <person name="Moolhuijzen P."/>
            <person name="Goolsby J.A."/>
            <person name="Tidwell J."/>
            <person name="Bellgard S.E."/>
            <person name="Bellgard M.I."/>
        </authorList>
    </citation>
    <scope>NUCLEOTIDE SEQUENCE</scope>
    <source>
        <tissue evidence="2">Shoot tissue taken approximately 20 cm above the soil surface</tissue>
    </source>
</reference>
<keyword evidence="2" id="KW-0689">Ribosomal protein</keyword>
<dbReference type="EMBL" id="GBRH01194524">
    <property type="protein sequence ID" value="JAE03372.1"/>
    <property type="molecule type" value="Transcribed_RNA"/>
</dbReference>
<dbReference type="EMBL" id="GBRH01194663">
    <property type="protein sequence ID" value="JAE03233.1"/>
    <property type="molecule type" value="Transcribed_RNA"/>
</dbReference>
<evidence type="ECO:0000313" key="2">
    <source>
        <dbReference type="EMBL" id="JAE03372.1"/>
    </source>
</evidence>
<feature type="region of interest" description="Disordered" evidence="1">
    <location>
        <begin position="1"/>
        <end position="36"/>
    </location>
</feature>
<feature type="compositionally biased region" description="Polar residues" evidence="1">
    <location>
        <begin position="1"/>
        <end position="10"/>
    </location>
</feature>
<accession>A0A0A9ETD5</accession>
<evidence type="ECO:0000256" key="1">
    <source>
        <dbReference type="SAM" id="MobiDB-lite"/>
    </source>
</evidence>
<sequence length="36" mass="4082">MCNCVNSQAKPTLRHKKLQPNMQDFSANTNLPLKPI</sequence>